<gene>
    <name evidence="2" type="ORF">RM541_08735</name>
</gene>
<dbReference type="EMBL" id="JAVRHN010000005">
    <property type="protein sequence ID" value="MDT0686450.1"/>
    <property type="molecule type" value="Genomic_DNA"/>
</dbReference>
<keyword evidence="3" id="KW-1185">Reference proteome</keyword>
<evidence type="ECO:0008006" key="4">
    <source>
        <dbReference type="Google" id="ProtNLM"/>
    </source>
</evidence>
<reference evidence="2 3" key="1">
    <citation type="submission" date="2023-09" db="EMBL/GenBank/DDBJ databases">
        <authorList>
            <person name="Rey-Velasco X."/>
        </authorList>
    </citation>
    <scope>NUCLEOTIDE SEQUENCE [LARGE SCALE GENOMIC DNA]</scope>
    <source>
        <strain evidence="2 3">F225</strain>
    </source>
</reference>
<sequence length="228" mass="25227">MKKAIQISFITMFMIISAVASAQEVSEEYYFQEDRPKVRPFRFGVKLGFPNLIGGNVEYVTPLLDHKLSVSVDYSMLSTDWIAPEEEEGYEDSGDKLEFTYMEGGLNYYLFSPGKGLYVGASYGNIKIEGVLTGIASKDPSRTDSGTGDIDLSHGSFNLKLGAKIGGLFYLRPEIGYSFSSLPESYEMEVVFDDGHTETHTESFDTESSPQNLLYKGLIANIGLGFAF</sequence>
<evidence type="ECO:0000256" key="1">
    <source>
        <dbReference type="SAM" id="SignalP"/>
    </source>
</evidence>
<feature type="chain" id="PRO_5045607480" description="Outer membrane protein beta-barrel domain-containing protein" evidence="1">
    <location>
        <begin position="23"/>
        <end position="228"/>
    </location>
</feature>
<protein>
    <recommendedName>
        <fullName evidence="4">Outer membrane protein beta-barrel domain-containing protein</fullName>
    </recommendedName>
</protein>
<keyword evidence="1" id="KW-0732">Signal</keyword>
<accession>A0ABU3DRV2</accession>
<proteinExistence type="predicted"/>
<comment type="caution">
    <text evidence="2">The sequence shown here is derived from an EMBL/GenBank/DDBJ whole genome shotgun (WGS) entry which is preliminary data.</text>
</comment>
<organism evidence="2 3">
    <name type="scientific">Autumnicola psychrophila</name>
    <dbReference type="NCBI Taxonomy" id="3075592"/>
    <lineage>
        <taxon>Bacteria</taxon>
        <taxon>Pseudomonadati</taxon>
        <taxon>Bacteroidota</taxon>
        <taxon>Flavobacteriia</taxon>
        <taxon>Flavobacteriales</taxon>
        <taxon>Flavobacteriaceae</taxon>
        <taxon>Autumnicola</taxon>
    </lineage>
</organism>
<evidence type="ECO:0000313" key="2">
    <source>
        <dbReference type="EMBL" id="MDT0686450.1"/>
    </source>
</evidence>
<dbReference type="Proteomes" id="UP001253848">
    <property type="component" value="Unassembled WGS sequence"/>
</dbReference>
<evidence type="ECO:0000313" key="3">
    <source>
        <dbReference type="Proteomes" id="UP001253848"/>
    </source>
</evidence>
<feature type="signal peptide" evidence="1">
    <location>
        <begin position="1"/>
        <end position="22"/>
    </location>
</feature>
<name>A0ABU3DRV2_9FLAO</name>
<dbReference type="RefSeq" id="WP_311499772.1">
    <property type="nucleotide sequence ID" value="NZ_JAVRHN010000005.1"/>
</dbReference>